<evidence type="ECO:0000313" key="18">
    <source>
        <dbReference type="Proteomes" id="UP000029264"/>
    </source>
</evidence>
<dbReference type="NCBIfam" id="NF008363">
    <property type="entry name" value="PRK11154.1"/>
    <property type="match status" value="1"/>
</dbReference>
<protein>
    <recommendedName>
        <fullName evidence="4">enoyl-CoA hydratase</fullName>
        <ecNumber evidence="4">4.2.1.17</ecNumber>
    </recommendedName>
</protein>
<dbReference type="InterPro" id="IPR012802">
    <property type="entry name" value="FadJ"/>
</dbReference>
<name>A0A094JKY7_9GAMM</name>
<keyword evidence="12 17" id="KW-0456">Lyase</keyword>
<dbReference type="GO" id="GO:0016509">
    <property type="term" value="F:long-chain (3S)-3-hydroxyacyl-CoA dehydrogenase (NAD+) activity"/>
    <property type="evidence" value="ECO:0007669"/>
    <property type="project" value="TreeGrafter"/>
</dbReference>
<dbReference type="PANTHER" id="PTHR43612:SF3">
    <property type="entry name" value="TRIFUNCTIONAL ENZYME SUBUNIT ALPHA, MITOCHONDRIAL"/>
    <property type="match status" value="1"/>
</dbReference>
<dbReference type="InterPro" id="IPR006176">
    <property type="entry name" value="3-OHacyl-CoA_DH_NAD-bd"/>
</dbReference>
<comment type="caution">
    <text evidence="17">The sequence shown here is derived from an EMBL/GenBank/DDBJ whole genome shotgun (WGS) entry which is preliminary data.</text>
</comment>
<dbReference type="NCBIfam" id="TIGR02440">
    <property type="entry name" value="FadJ"/>
    <property type="match status" value="1"/>
</dbReference>
<accession>A0A094JKY7</accession>
<dbReference type="AlphaFoldDB" id="A0A094JKY7"/>
<keyword evidence="9" id="KW-0520">NAD</keyword>
<dbReference type="InterPro" id="IPR006108">
    <property type="entry name" value="3HC_DH_C"/>
</dbReference>
<evidence type="ECO:0000259" key="15">
    <source>
        <dbReference type="Pfam" id="PF00725"/>
    </source>
</evidence>
<keyword evidence="8 17" id="KW-0560">Oxidoreductase</keyword>
<evidence type="ECO:0000256" key="14">
    <source>
        <dbReference type="ARBA" id="ARBA00049556"/>
    </source>
</evidence>
<dbReference type="SUPFAM" id="SSF51735">
    <property type="entry name" value="NAD(P)-binding Rossmann-fold domains"/>
    <property type="match status" value="1"/>
</dbReference>
<dbReference type="Pfam" id="PF02737">
    <property type="entry name" value="3HCDH_N"/>
    <property type="match status" value="1"/>
</dbReference>
<feature type="domain" description="3-hydroxyacyl-CoA dehydrogenase NAD binding" evidence="16">
    <location>
        <begin position="315"/>
        <end position="493"/>
    </location>
</feature>
<dbReference type="Pfam" id="PF00378">
    <property type="entry name" value="ECH_1"/>
    <property type="match status" value="1"/>
</dbReference>
<keyword evidence="11 17" id="KW-0413">Isomerase</keyword>
<dbReference type="eggNOG" id="COG1024">
    <property type="taxonomic scope" value="Bacteria"/>
</dbReference>
<evidence type="ECO:0000256" key="5">
    <source>
        <dbReference type="ARBA" id="ARBA00022490"/>
    </source>
</evidence>
<gene>
    <name evidence="17" type="primary">fadJ</name>
    <name evidence="17" type="ORF">HR45_04690</name>
</gene>
<evidence type="ECO:0000313" key="17">
    <source>
        <dbReference type="EMBL" id="KFZ38719.1"/>
    </source>
</evidence>
<dbReference type="GO" id="GO:0008692">
    <property type="term" value="F:3-hydroxybutyryl-CoA epimerase activity"/>
    <property type="evidence" value="ECO:0007669"/>
    <property type="project" value="InterPro"/>
</dbReference>
<keyword evidence="18" id="KW-1185">Reference proteome</keyword>
<dbReference type="GO" id="GO:0070403">
    <property type="term" value="F:NAD+ binding"/>
    <property type="evidence" value="ECO:0007669"/>
    <property type="project" value="InterPro"/>
</dbReference>
<evidence type="ECO:0000256" key="13">
    <source>
        <dbReference type="ARBA" id="ARBA00023268"/>
    </source>
</evidence>
<dbReference type="GO" id="GO:0006635">
    <property type="term" value="P:fatty acid beta-oxidation"/>
    <property type="evidence" value="ECO:0007669"/>
    <property type="project" value="UniProtKB-UniPathway"/>
</dbReference>
<dbReference type="CDD" id="cd06558">
    <property type="entry name" value="crotonase-like"/>
    <property type="match status" value="1"/>
</dbReference>
<dbReference type="SUPFAM" id="SSF52096">
    <property type="entry name" value="ClpP/crotonase"/>
    <property type="match status" value="1"/>
</dbReference>
<sequence length="717" mass="77320">MTTSNNTFTLTRRDDGIALLTMDVIGDSMNTLKAEFVPEMTALLAEIRNDSSIKGLVVISGKKDSFVAGADISMLDACDTSDKASELSAAGHKLFAELENLAMPVVAAIHGACLGGGLELALACHKRVCSDDAKTMLGLPEVQLGLLPGSGGTQRLPKLIGIAKALDLMLTGKQLRAKQALKLGLVDDVVPNTILLEAAIQLVQSGKRRAKRKQSALELALETSHFGRNILFEQARKQVEGKTKGNYPAPLRIIEAVRIGADEGMAAGLSTEARYFGELVMTPESAALRSIFFATTEMKKETGAADATPRKVSKAVVLGGGLMGGGIASVTVSKAKIPVRVKDISQQGLSNALAYAYKLMSKGVQRRHMTPQQRDKQMSLMSTTVDYVGVKDADIVVEAVFEDLSLKHQMVQDIERECSEHTVFASNTSSLPIGQIASVAMRPENVIGLHYFSPVEKMPLVEVIAHEKTSPETIATTVAFARKQGKTPIVVKDGAGFYVNRILALYMNEAAQLLLEGNTIEELDRALVKFGFPVGPITLLDEVGIDVGAKIGPILESELGSRFQAPAAFEKLLVDDRKGRKNGKGFYRYGKPSLMERIKRQGNKKQVDSSVYKVLGITPGTSTEHANLAERCVVQMLNEAVRCLEEGIIECARDGDIGAIFGIGFPPFLGGPFRYIDSLGAANLVTILKGYQQRYGERFAPAALLESMAAEQRKFHP</sequence>
<dbReference type="InterPro" id="IPR050136">
    <property type="entry name" value="FA_oxidation_alpha_subunit"/>
</dbReference>
<evidence type="ECO:0000256" key="7">
    <source>
        <dbReference type="ARBA" id="ARBA00022963"/>
    </source>
</evidence>
<dbReference type="FunFam" id="3.40.50.720:FF:000009">
    <property type="entry name" value="Fatty oxidation complex, alpha subunit"/>
    <property type="match status" value="1"/>
</dbReference>
<evidence type="ECO:0000256" key="12">
    <source>
        <dbReference type="ARBA" id="ARBA00023239"/>
    </source>
</evidence>
<comment type="similarity">
    <text evidence="3">In the N-terminal section; belongs to the enoyl-CoA hydratase/isomerase family.</text>
</comment>
<dbReference type="InterPro" id="IPR029045">
    <property type="entry name" value="ClpP/crotonase-like_dom_sf"/>
</dbReference>
<dbReference type="InterPro" id="IPR036291">
    <property type="entry name" value="NAD(P)-bd_dom_sf"/>
</dbReference>
<dbReference type="EC" id="4.2.1.17" evidence="4"/>
<evidence type="ECO:0000256" key="2">
    <source>
        <dbReference type="ARBA" id="ARBA00007005"/>
    </source>
</evidence>
<evidence type="ECO:0000259" key="16">
    <source>
        <dbReference type="Pfam" id="PF02737"/>
    </source>
</evidence>
<dbReference type="Gene3D" id="3.40.50.720">
    <property type="entry name" value="NAD(P)-binding Rossmann-like Domain"/>
    <property type="match status" value="1"/>
</dbReference>
<comment type="pathway">
    <text evidence="1">Lipid metabolism; fatty acid beta-oxidation.</text>
</comment>
<dbReference type="Proteomes" id="UP000029264">
    <property type="component" value="Unassembled WGS sequence"/>
</dbReference>
<dbReference type="OrthoDB" id="5389341at2"/>
<dbReference type="InterPro" id="IPR008927">
    <property type="entry name" value="6-PGluconate_DH-like_C_sf"/>
</dbReference>
<dbReference type="GO" id="GO:0004300">
    <property type="term" value="F:enoyl-CoA hydratase activity"/>
    <property type="evidence" value="ECO:0007669"/>
    <property type="project" value="UniProtKB-EC"/>
</dbReference>
<evidence type="ECO:0000256" key="6">
    <source>
        <dbReference type="ARBA" id="ARBA00022832"/>
    </source>
</evidence>
<dbReference type="EMBL" id="JPEO01000002">
    <property type="protein sequence ID" value="KFZ38719.1"/>
    <property type="molecule type" value="Genomic_DNA"/>
</dbReference>
<dbReference type="SUPFAM" id="SSF48179">
    <property type="entry name" value="6-phosphogluconate dehydrogenase C-terminal domain-like"/>
    <property type="match status" value="2"/>
</dbReference>
<evidence type="ECO:0000256" key="8">
    <source>
        <dbReference type="ARBA" id="ARBA00023002"/>
    </source>
</evidence>
<feature type="domain" description="3-hydroxyacyl-CoA dehydrogenase C-terminal" evidence="15">
    <location>
        <begin position="496"/>
        <end position="589"/>
    </location>
</feature>
<evidence type="ECO:0000256" key="1">
    <source>
        <dbReference type="ARBA" id="ARBA00005005"/>
    </source>
</evidence>
<keyword evidence="13" id="KW-0511">Multifunctional enzyme</keyword>
<dbReference type="PANTHER" id="PTHR43612">
    <property type="entry name" value="TRIFUNCTIONAL ENZYME SUBUNIT ALPHA"/>
    <property type="match status" value="1"/>
</dbReference>
<evidence type="ECO:0000256" key="9">
    <source>
        <dbReference type="ARBA" id="ARBA00023027"/>
    </source>
</evidence>
<evidence type="ECO:0000256" key="11">
    <source>
        <dbReference type="ARBA" id="ARBA00023235"/>
    </source>
</evidence>
<dbReference type="STRING" id="1515746.HR45_04690"/>
<dbReference type="Gene3D" id="1.10.1040.50">
    <property type="match status" value="1"/>
</dbReference>
<dbReference type="RefSeq" id="WP_037440083.1">
    <property type="nucleotide sequence ID" value="NZ_JPEO01000002.1"/>
</dbReference>
<dbReference type="InterPro" id="IPR001753">
    <property type="entry name" value="Enoyl-CoA_hydra/iso"/>
</dbReference>
<dbReference type="Pfam" id="PF00725">
    <property type="entry name" value="3HCDH"/>
    <property type="match status" value="2"/>
</dbReference>
<keyword evidence="6" id="KW-0276">Fatty acid metabolism</keyword>
<keyword evidence="10" id="KW-0443">Lipid metabolism</keyword>
<organism evidence="17 18">
    <name type="scientific">Shewanella mangrovi</name>
    <dbReference type="NCBI Taxonomy" id="1515746"/>
    <lineage>
        <taxon>Bacteria</taxon>
        <taxon>Pseudomonadati</taxon>
        <taxon>Pseudomonadota</taxon>
        <taxon>Gammaproteobacteria</taxon>
        <taxon>Alteromonadales</taxon>
        <taxon>Shewanellaceae</taxon>
        <taxon>Shewanella</taxon>
    </lineage>
</organism>
<evidence type="ECO:0000256" key="3">
    <source>
        <dbReference type="ARBA" id="ARBA00008750"/>
    </source>
</evidence>
<comment type="catalytic activity">
    <reaction evidence="14">
        <text>a (3S)-3-hydroxyacyl-CoA + NAD(+) = a 3-oxoacyl-CoA + NADH + H(+)</text>
        <dbReference type="Rhea" id="RHEA:22432"/>
        <dbReference type="ChEBI" id="CHEBI:15378"/>
        <dbReference type="ChEBI" id="CHEBI:57318"/>
        <dbReference type="ChEBI" id="CHEBI:57540"/>
        <dbReference type="ChEBI" id="CHEBI:57945"/>
        <dbReference type="ChEBI" id="CHEBI:90726"/>
        <dbReference type="EC" id="1.1.1.35"/>
    </reaction>
</comment>
<keyword evidence="5" id="KW-0963">Cytoplasm</keyword>
<feature type="domain" description="3-hydroxyacyl-CoA dehydrogenase C-terminal" evidence="15">
    <location>
        <begin position="629"/>
        <end position="713"/>
    </location>
</feature>
<dbReference type="eggNOG" id="COG1250">
    <property type="taxonomic scope" value="Bacteria"/>
</dbReference>
<keyword evidence="7" id="KW-0442">Lipid degradation</keyword>
<dbReference type="Gene3D" id="3.90.226.10">
    <property type="entry name" value="2-enoyl-CoA Hydratase, Chain A, domain 1"/>
    <property type="match status" value="1"/>
</dbReference>
<dbReference type="FunFam" id="3.90.226.10:FF:000011">
    <property type="entry name" value="Fatty acid oxidation complex subunit alpha"/>
    <property type="match status" value="1"/>
</dbReference>
<proteinExistence type="inferred from homology"/>
<dbReference type="UniPathway" id="UPA00659"/>
<evidence type="ECO:0000256" key="4">
    <source>
        <dbReference type="ARBA" id="ARBA00012076"/>
    </source>
</evidence>
<reference evidence="17 18" key="1">
    <citation type="submission" date="2014-06" db="EMBL/GenBank/DDBJ databases">
        <title>Shewanella sp. YQH10.</title>
        <authorList>
            <person name="Liu Y."/>
            <person name="Zeng R."/>
        </authorList>
    </citation>
    <scope>NUCLEOTIDE SEQUENCE [LARGE SCALE GENOMIC DNA]</scope>
    <source>
        <strain evidence="17 18">YQH10</strain>
    </source>
</reference>
<comment type="similarity">
    <text evidence="2">In the central section; belongs to the 3-hydroxyacyl-CoA dehydrogenase family.</text>
</comment>
<evidence type="ECO:0000256" key="10">
    <source>
        <dbReference type="ARBA" id="ARBA00023098"/>
    </source>
</evidence>